<dbReference type="KEGG" id="ehs:104510269"/>
<evidence type="ECO:0000256" key="5">
    <source>
        <dbReference type="ARBA" id="ARBA00023224"/>
    </source>
</evidence>
<feature type="non-terminal residue" evidence="7">
    <location>
        <position position="1"/>
    </location>
</feature>
<dbReference type="OrthoDB" id="6264244at2759"/>
<dbReference type="PROSITE" id="PS50058">
    <property type="entry name" value="G_PROTEIN_GAMMA"/>
    <property type="match status" value="1"/>
</dbReference>
<keyword evidence="5" id="KW-0807">Transducer</keyword>
<gene>
    <name evidence="7" type="ORF">N326_08531</name>
</gene>
<name>A0A093LA41_EURHL</name>
<reference evidence="7 8" key="1">
    <citation type="submission" date="2014-04" db="EMBL/GenBank/DDBJ databases">
        <title>Genome evolution of avian class.</title>
        <authorList>
            <person name="Zhang G."/>
            <person name="Li C."/>
        </authorList>
    </citation>
    <scope>NUCLEOTIDE SEQUENCE [LARGE SCALE GENOMIC DNA]</scope>
    <source>
        <strain evidence="7">BGI_N326</strain>
    </source>
</reference>
<dbReference type="Pfam" id="PF00631">
    <property type="entry name" value="G-gamma"/>
    <property type="match status" value="1"/>
</dbReference>
<dbReference type="PANTHER" id="PTHR13809">
    <property type="entry name" value="GUANINE NUCLEOTIDE-BINDING PROTEIN GAMMA SUBUNIT"/>
    <property type="match status" value="1"/>
</dbReference>
<evidence type="ECO:0000256" key="1">
    <source>
        <dbReference type="ARBA" id="ARBA00004236"/>
    </source>
</evidence>
<dbReference type="GO" id="GO:0031681">
    <property type="term" value="F:G-protein beta-subunit binding"/>
    <property type="evidence" value="ECO:0007669"/>
    <property type="project" value="InterPro"/>
</dbReference>
<dbReference type="EMBL" id="KK568757">
    <property type="protein sequence ID" value="KFW06031.1"/>
    <property type="molecule type" value="Genomic_DNA"/>
</dbReference>
<comment type="similarity">
    <text evidence="2">Belongs to the G protein gamma family.</text>
</comment>
<keyword evidence="8" id="KW-1185">Reference proteome</keyword>
<evidence type="ECO:0000256" key="4">
    <source>
        <dbReference type="ARBA" id="ARBA00023136"/>
    </source>
</evidence>
<feature type="domain" description="G protein gamma" evidence="6">
    <location>
        <begin position="1"/>
        <end position="41"/>
    </location>
</feature>
<dbReference type="GO" id="GO:0007186">
    <property type="term" value="P:G protein-coupled receptor signaling pathway"/>
    <property type="evidence" value="ECO:0007669"/>
    <property type="project" value="InterPro"/>
</dbReference>
<dbReference type="AlphaFoldDB" id="A0A093LA41"/>
<evidence type="ECO:0000256" key="3">
    <source>
        <dbReference type="ARBA" id="ARBA00022475"/>
    </source>
</evidence>
<dbReference type="InterPro" id="IPR001770">
    <property type="entry name" value="G-protein_gamma"/>
</dbReference>
<dbReference type="InterPro" id="IPR036284">
    <property type="entry name" value="GGL_sf"/>
</dbReference>
<sequence length="41" mass="4417">VSQAAADLKQFCLQNAPHDPLLTGVSSSTNPFRPQKVCSFL</sequence>
<dbReference type="SUPFAM" id="SSF48670">
    <property type="entry name" value="Transducin (heterotrimeric G protein), gamma chain"/>
    <property type="match status" value="1"/>
</dbReference>
<keyword evidence="4" id="KW-0472">Membrane</keyword>
<proteinExistence type="inferred from homology"/>
<comment type="subcellular location">
    <subcellularLocation>
        <location evidence="1">Cell membrane</location>
    </subcellularLocation>
</comment>
<organism evidence="7 8">
    <name type="scientific">Eurypyga helias</name>
    <name type="common">Sunbittern</name>
    <name type="synonym">Ardea helias</name>
    <dbReference type="NCBI Taxonomy" id="54383"/>
    <lineage>
        <taxon>Eukaryota</taxon>
        <taxon>Metazoa</taxon>
        <taxon>Chordata</taxon>
        <taxon>Craniata</taxon>
        <taxon>Vertebrata</taxon>
        <taxon>Euteleostomi</taxon>
        <taxon>Archelosauria</taxon>
        <taxon>Archosauria</taxon>
        <taxon>Dinosauria</taxon>
        <taxon>Saurischia</taxon>
        <taxon>Theropoda</taxon>
        <taxon>Coelurosauria</taxon>
        <taxon>Aves</taxon>
        <taxon>Neognathae</taxon>
        <taxon>Neoaves</taxon>
        <taxon>Phaethontimorphae</taxon>
        <taxon>Eurypygiformes</taxon>
        <taxon>Eurypygidae</taxon>
        <taxon>Eurypyga</taxon>
    </lineage>
</organism>
<dbReference type="SMART" id="SM00224">
    <property type="entry name" value="GGL"/>
    <property type="match status" value="1"/>
</dbReference>
<dbReference type="Gene3D" id="4.10.260.10">
    <property type="entry name" value="Transducin (heterotrimeric G protein), gamma chain"/>
    <property type="match status" value="1"/>
</dbReference>
<dbReference type="Proteomes" id="UP000054232">
    <property type="component" value="Unassembled WGS sequence"/>
</dbReference>
<evidence type="ECO:0000313" key="8">
    <source>
        <dbReference type="Proteomes" id="UP000054232"/>
    </source>
</evidence>
<feature type="non-terminal residue" evidence="7">
    <location>
        <position position="41"/>
    </location>
</feature>
<dbReference type="InterPro" id="IPR015898">
    <property type="entry name" value="G-protein_gamma-like_dom"/>
</dbReference>
<dbReference type="GO" id="GO:0005834">
    <property type="term" value="C:heterotrimeric G-protein complex"/>
    <property type="evidence" value="ECO:0007669"/>
    <property type="project" value="InterPro"/>
</dbReference>
<evidence type="ECO:0000313" key="7">
    <source>
        <dbReference type="EMBL" id="KFW06031.1"/>
    </source>
</evidence>
<dbReference type="CDD" id="cd00068">
    <property type="entry name" value="GGL"/>
    <property type="match status" value="1"/>
</dbReference>
<evidence type="ECO:0000259" key="6">
    <source>
        <dbReference type="PROSITE" id="PS50058"/>
    </source>
</evidence>
<protein>
    <submittedName>
        <fullName evidence="7">Guanine nucleotide-binding protein G(I)/G(S)/G(O) subunit gamma-5</fullName>
    </submittedName>
</protein>
<accession>A0A093LA41</accession>
<keyword evidence="3" id="KW-1003">Cell membrane</keyword>
<evidence type="ECO:0000256" key="2">
    <source>
        <dbReference type="ARBA" id="ARBA00007431"/>
    </source>
</evidence>